<dbReference type="GO" id="GO:1990904">
    <property type="term" value="C:ribonucleoprotein complex"/>
    <property type="evidence" value="ECO:0007669"/>
    <property type="project" value="UniProtKB-KW"/>
</dbReference>
<dbReference type="Proteomes" id="UP000192758">
    <property type="component" value="Unassembled WGS sequence"/>
</dbReference>
<evidence type="ECO:0000256" key="1">
    <source>
        <dbReference type="ARBA" id="ARBA00005257"/>
    </source>
</evidence>
<dbReference type="CDD" id="cd11382">
    <property type="entry name" value="Ribosomal_S8e"/>
    <property type="match status" value="1"/>
</dbReference>
<keyword evidence="7" id="KW-1185">Reference proteome</keyword>
<dbReference type="OrthoDB" id="1703270at2759"/>
<evidence type="ECO:0000256" key="5">
    <source>
        <dbReference type="SAM" id="MobiDB-lite"/>
    </source>
</evidence>
<gene>
    <name evidence="6" type="primary">rps8a</name>
    <name evidence="6" type="ORF">EHP00_1661</name>
</gene>
<name>A0A1W0E301_9MICR</name>
<dbReference type="InterPro" id="IPR022309">
    <property type="entry name" value="Ribosomal_Se8/biogenesis_NSA2"/>
</dbReference>
<dbReference type="EMBL" id="MNPJ01000027">
    <property type="protein sequence ID" value="OQS53610.1"/>
    <property type="molecule type" value="Genomic_DNA"/>
</dbReference>
<keyword evidence="3 4" id="KW-0687">Ribonucleoprotein</keyword>
<accession>A0A1W0E301</accession>
<evidence type="ECO:0000256" key="4">
    <source>
        <dbReference type="RuleBase" id="RU000669"/>
    </source>
</evidence>
<evidence type="ECO:0000313" key="7">
    <source>
        <dbReference type="Proteomes" id="UP000192758"/>
    </source>
</evidence>
<dbReference type="PANTHER" id="PTHR10394">
    <property type="entry name" value="40S RIBOSOMAL PROTEIN S8"/>
    <property type="match status" value="1"/>
</dbReference>
<dbReference type="GO" id="GO:0005840">
    <property type="term" value="C:ribosome"/>
    <property type="evidence" value="ECO:0007669"/>
    <property type="project" value="UniProtKB-KW"/>
</dbReference>
<dbReference type="VEuPathDB" id="MicrosporidiaDB:EHP00_1661"/>
<dbReference type="NCBIfam" id="TIGR00307">
    <property type="entry name" value="eS8"/>
    <property type="match status" value="1"/>
</dbReference>
<sequence length="173" mass="19513">MGITRCGRHKKNKSGGARNQMQKKRKNMMGRQPANTKIGEERIKALRVRGGNFKQRALRLNEGLFSYFNGSEQVNDVKCKIEQVIYHPSNNELMRTNTLTKSAVVKISTEGIDVSSKVIQEKDKVLQVMKNKGFFYAIIDSRPGQEGVANGHVLQGAELEFYQNKLKKGKIDA</sequence>
<proteinExistence type="inferred from homology"/>
<organism evidence="6 7">
    <name type="scientific">Ecytonucleospora hepatopenaei</name>
    <dbReference type="NCBI Taxonomy" id="646526"/>
    <lineage>
        <taxon>Eukaryota</taxon>
        <taxon>Fungi</taxon>
        <taxon>Fungi incertae sedis</taxon>
        <taxon>Microsporidia</taxon>
        <taxon>Enterocytozoonidae</taxon>
        <taxon>Ecytonucleospora</taxon>
    </lineage>
</organism>
<evidence type="ECO:0000313" key="6">
    <source>
        <dbReference type="EMBL" id="OQS53610.1"/>
    </source>
</evidence>
<protein>
    <recommendedName>
        <fullName evidence="4">40S ribosomal protein S8</fullName>
    </recommendedName>
</protein>
<feature type="compositionally biased region" description="Basic residues" evidence="5">
    <location>
        <begin position="1"/>
        <end position="13"/>
    </location>
</feature>
<dbReference type="GO" id="GO:0003735">
    <property type="term" value="F:structural constituent of ribosome"/>
    <property type="evidence" value="ECO:0007669"/>
    <property type="project" value="InterPro"/>
</dbReference>
<dbReference type="GO" id="GO:0006412">
    <property type="term" value="P:translation"/>
    <property type="evidence" value="ECO:0007669"/>
    <property type="project" value="InterPro"/>
</dbReference>
<dbReference type="InterPro" id="IPR001047">
    <property type="entry name" value="Ribosomal_eS8"/>
</dbReference>
<feature type="region of interest" description="Disordered" evidence="5">
    <location>
        <begin position="1"/>
        <end position="38"/>
    </location>
</feature>
<dbReference type="AlphaFoldDB" id="A0A1W0E301"/>
<evidence type="ECO:0000256" key="3">
    <source>
        <dbReference type="ARBA" id="ARBA00023274"/>
    </source>
</evidence>
<evidence type="ECO:0000256" key="2">
    <source>
        <dbReference type="ARBA" id="ARBA00022980"/>
    </source>
</evidence>
<keyword evidence="2 4" id="KW-0689">Ribosomal protein</keyword>
<comment type="similarity">
    <text evidence="1 4">Belongs to the eukaryotic ribosomal protein eS8 family.</text>
</comment>
<reference evidence="6 7" key="1">
    <citation type="journal article" date="2017" name="Environ. Microbiol.">
        <title>Decay of the glycolytic pathway and adaptation to intranuclear parasitism within Enterocytozoonidae microsporidia.</title>
        <authorList>
            <person name="Wiredu Boakye D."/>
            <person name="Jaroenlak P."/>
            <person name="Prachumwat A."/>
            <person name="Williams T.A."/>
            <person name="Bateman K.S."/>
            <person name="Itsathitphaisarn O."/>
            <person name="Sritunyalucksana K."/>
            <person name="Paszkiewicz K.H."/>
            <person name="Moore K.A."/>
            <person name="Stentiford G.D."/>
            <person name="Williams B.A."/>
        </authorList>
    </citation>
    <scope>NUCLEOTIDE SEQUENCE [LARGE SCALE GENOMIC DNA]</scope>
    <source>
        <strain evidence="6 7">TH1</strain>
    </source>
</reference>
<dbReference type="Gene3D" id="3.10.290.70">
    <property type="match status" value="1"/>
</dbReference>
<dbReference type="Pfam" id="PF01201">
    <property type="entry name" value="Ribosomal_S8e"/>
    <property type="match status" value="1"/>
</dbReference>
<dbReference type="STRING" id="646526.A0A1W0E301"/>
<comment type="caution">
    <text evidence="6">The sequence shown here is derived from an EMBL/GenBank/DDBJ whole genome shotgun (WGS) entry which is preliminary data.</text>
</comment>